<dbReference type="Proteomes" id="UP000195378">
    <property type="component" value="Chromosome"/>
</dbReference>
<proteinExistence type="predicted"/>
<evidence type="ECO:0008006" key="3">
    <source>
        <dbReference type="Google" id="ProtNLM"/>
    </source>
</evidence>
<accession>A0A1Y0F5Y6</accession>
<evidence type="ECO:0000313" key="1">
    <source>
        <dbReference type="EMBL" id="ARU18678.1"/>
    </source>
</evidence>
<name>A0A1Y0F5Y6_9LACO</name>
<organism evidence="1 2">
    <name type="scientific">Ligilactobacillus salivarius</name>
    <dbReference type="NCBI Taxonomy" id="1624"/>
    <lineage>
        <taxon>Bacteria</taxon>
        <taxon>Bacillati</taxon>
        <taxon>Bacillota</taxon>
        <taxon>Bacilli</taxon>
        <taxon>Lactobacillales</taxon>
        <taxon>Lactobacillaceae</taxon>
        <taxon>Ligilactobacillus</taxon>
    </lineage>
</organism>
<dbReference type="SUPFAM" id="SSF53756">
    <property type="entry name" value="UDP-Glycosyltransferase/glycogen phosphorylase"/>
    <property type="match status" value="1"/>
</dbReference>
<reference evidence="1 2" key="1">
    <citation type="submission" date="2017-04" db="EMBL/GenBank/DDBJ databases">
        <title>Complete genome sequence of Lactobacillus salivarius ZLS006, a probiotic strain isolated from healthy piglet.</title>
        <authorList>
            <person name="Zhang D."/>
        </authorList>
    </citation>
    <scope>NUCLEOTIDE SEQUENCE [LARGE SCALE GENOMIC DNA]</scope>
    <source>
        <strain evidence="1 2">ZLS006</strain>
    </source>
</reference>
<dbReference type="EMBL" id="CP020858">
    <property type="protein sequence ID" value="ARU18678.1"/>
    <property type="molecule type" value="Genomic_DNA"/>
</dbReference>
<dbReference type="AlphaFoldDB" id="A0A1Y0F5Y6"/>
<dbReference type="Gene3D" id="3.40.50.2000">
    <property type="entry name" value="Glycogen Phosphorylase B"/>
    <property type="match status" value="1"/>
</dbReference>
<gene>
    <name evidence="1" type="ORF">B7R82_01085</name>
</gene>
<evidence type="ECO:0000313" key="2">
    <source>
        <dbReference type="Proteomes" id="UP000195378"/>
    </source>
</evidence>
<sequence>MNIKKITIVHVGDFLRYPPVISLIENLLKKDIKIDVISSADESKIPQKINQNNKVNYINVTFSIKSGIVSKIKRIFSEKKKLRAAVDKSMIDSDILWTTTDATVKNLGKQVLKYKHVMQLMELIERYPLFMNSKHFDFPIDEYARKAYKVVVPNLDRAYIQQAWWNLPTVPSVLPNKPYSIEIVNKNLPLNTREALNKIKEEKRKIILYSGLITPERNIGDFAEAIKDREDYCIYVMGKNFGNEAYLKEFLHKYPNVEYIGYHIAPLHLLFFKYAYIGLTPYVPTASILHPKLNALYCAPNKIYEYSAFGVPMLGTDVIGLLRPFEQYGIGKCIKNMDSKSILDGVEYIDSKHEEMSQNAKEFFEKDNLDQIVLDILK</sequence>
<protein>
    <recommendedName>
        <fullName evidence="3">Glycosyltransferase family 4 protein</fullName>
    </recommendedName>
</protein>
<dbReference type="RefSeq" id="WP_087448529.1">
    <property type="nucleotide sequence ID" value="NZ_CP020858.1"/>
</dbReference>